<proteinExistence type="predicted"/>
<keyword evidence="2" id="KW-1185">Reference proteome</keyword>
<sequence length="63" mass="7304">MRTPLLFKIQDTIKTNAPIDFKLQITIQIFTQQFECRTINDEKLGKIPYLLANNSCFKKGSIL</sequence>
<dbReference type="Proteomes" id="UP000077164">
    <property type="component" value="Unassembled WGS sequence"/>
</dbReference>
<evidence type="ECO:0000313" key="1">
    <source>
        <dbReference type="EMBL" id="OAB28654.1"/>
    </source>
</evidence>
<accession>A0A167XSL4</accession>
<dbReference type="EMBL" id="LVJE01000011">
    <property type="protein sequence ID" value="OAB28654.1"/>
    <property type="molecule type" value="Genomic_DNA"/>
</dbReference>
<dbReference type="AlphaFoldDB" id="A0A167XSL4"/>
<protein>
    <submittedName>
        <fullName evidence="1">Uncharacterized protein</fullName>
    </submittedName>
</protein>
<gene>
    <name evidence="1" type="ORF">FBFR_08180</name>
</gene>
<organism evidence="1 2">
    <name type="scientific">Flavobacterium fryxellicola</name>
    <dbReference type="NCBI Taxonomy" id="249352"/>
    <lineage>
        <taxon>Bacteria</taxon>
        <taxon>Pseudomonadati</taxon>
        <taxon>Bacteroidota</taxon>
        <taxon>Flavobacteriia</taxon>
        <taxon>Flavobacteriales</taxon>
        <taxon>Flavobacteriaceae</taxon>
        <taxon>Flavobacterium</taxon>
    </lineage>
</organism>
<comment type="caution">
    <text evidence="1">The sequence shown here is derived from an EMBL/GenBank/DDBJ whole genome shotgun (WGS) entry which is preliminary data.</text>
</comment>
<name>A0A167XSL4_9FLAO</name>
<evidence type="ECO:0000313" key="2">
    <source>
        <dbReference type="Proteomes" id="UP000077164"/>
    </source>
</evidence>
<reference evidence="1 2" key="1">
    <citation type="submission" date="2016-03" db="EMBL/GenBank/DDBJ databases">
        <title>Draft genome sequence of Flavobacterium fryxellicola DSM 16209.</title>
        <authorList>
            <person name="Shin S.-K."/>
            <person name="Yi H."/>
        </authorList>
    </citation>
    <scope>NUCLEOTIDE SEQUENCE [LARGE SCALE GENOMIC DNA]</scope>
    <source>
        <strain evidence="1 2">DSM 16209</strain>
    </source>
</reference>